<protein>
    <recommendedName>
        <fullName evidence="3">DUF4230 domain-containing protein</fullName>
    </recommendedName>
</protein>
<dbReference type="PROSITE" id="PS51257">
    <property type="entry name" value="PROKAR_LIPOPROTEIN"/>
    <property type="match status" value="1"/>
</dbReference>
<dbReference type="InterPro" id="IPR025324">
    <property type="entry name" value="DUF4230"/>
</dbReference>
<dbReference type="EMBL" id="UGTJ01000001">
    <property type="protein sequence ID" value="SUB79521.1"/>
    <property type="molecule type" value="Genomic_DNA"/>
</dbReference>
<evidence type="ECO:0008006" key="3">
    <source>
        <dbReference type="Google" id="ProtNLM"/>
    </source>
</evidence>
<sequence length="225" mass="25542">MKRIAIHTALLAVLLLSCSKGKTPDGPEAIDTIPLLVMQIQKCSKLYTSEFRIHKIVTHDDKLQLNGSFFKKDFSINLPAGKRKVAIPMDATLKTYIDFTGFSEKNVRRQGKKIEITLPDPKVDLTSTKIDHKDVKQYVALTRSNFTDEELANYEQQGRQAIINDIARMDIMEQARQSAANTLIPLIEQMGYEDKDITVTFRKEFTPSEIKSFLNINSTEYGKAQ</sequence>
<dbReference type="Pfam" id="PF14014">
    <property type="entry name" value="DUF4230"/>
    <property type="match status" value="1"/>
</dbReference>
<proteinExistence type="predicted"/>
<dbReference type="RefSeq" id="WP_048797766.1">
    <property type="nucleotide sequence ID" value="NZ_CAURJP010000004.1"/>
</dbReference>
<dbReference type="Proteomes" id="UP000255283">
    <property type="component" value="Unassembled WGS sequence"/>
</dbReference>
<name>A0AAQ1UHL4_9BACT</name>
<reference evidence="1 2" key="1">
    <citation type="submission" date="2018-06" db="EMBL/GenBank/DDBJ databases">
        <authorList>
            <consortium name="Pathogen Informatics"/>
            <person name="Doyle S."/>
        </authorList>
    </citation>
    <scope>NUCLEOTIDE SEQUENCE [LARGE SCALE GENOMIC DNA]</scope>
    <source>
        <strain evidence="1 2">NCTC13063</strain>
    </source>
</reference>
<evidence type="ECO:0000313" key="2">
    <source>
        <dbReference type="Proteomes" id="UP000255283"/>
    </source>
</evidence>
<organism evidence="1 2">
    <name type="scientific">Segatella buccae</name>
    <dbReference type="NCBI Taxonomy" id="28126"/>
    <lineage>
        <taxon>Bacteria</taxon>
        <taxon>Pseudomonadati</taxon>
        <taxon>Bacteroidota</taxon>
        <taxon>Bacteroidia</taxon>
        <taxon>Bacteroidales</taxon>
        <taxon>Prevotellaceae</taxon>
        <taxon>Segatella</taxon>
    </lineage>
</organism>
<evidence type="ECO:0000313" key="1">
    <source>
        <dbReference type="EMBL" id="SUB79521.1"/>
    </source>
</evidence>
<accession>A0AAQ1UHL4</accession>
<comment type="caution">
    <text evidence="1">The sequence shown here is derived from an EMBL/GenBank/DDBJ whole genome shotgun (WGS) entry which is preliminary data.</text>
</comment>
<dbReference type="AlphaFoldDB" id="A0AAQ1UHL4"/>
<gene>
    <name evidence="1" type="ORF">NCTC13063_00788</name>
</gene>